<dbReference type="PANTHER" id="PTHR43422">
    <property type="entry name" value="THIAMINE THIAZOLE SYNTHASE"/>
    <property type="match status" value="1"/>
</dbReference>
<keyword evidence="1" id="KW-0472">Membrane</keyword>
<dbReference type="GO" id="GO:0004497">
    <property type="term" value="F:monooxygenase activity"/>
    <property type="evidence" value="ECO:0007669"/>
    <property type="project" value="UniProtKB-KW"/>
</dbReference>
<dbReference type="SUPFAM" id="SSF51905">
    <property type="entry name" value="FAD/NAD(P)-binding domain"/>
    <property type="match status" value="1"/>
</dbReference>
<dbReference type="EMBL" id="VJXY01000056">
    <property type="protein sequence ID" value="MBD6620166.1"/>
    <property type="molecule type" value="Genomic_DNA"/>
</dbReference>
<dbReference type="Gene3D" id="3.50.50.60">
    <property type="entry name" value="FAD/NAD(P)-binding domain"/>
    <property type="match status" value="1"/>
</dbReference>
<evidence type="ECO:0000313" key="2">
    <source>
        <dbReference type="EMBL" id="MBD6620166.1"/>
    </source>
</evidence>
<protein>
    <submittedName>
        <fullName evidence="2">Monooxygenase</fullName>
    </submittedName>
</protein>
<proteinExistence type="predicted"/>
<reference evidence="2" key="1">
    <citation type="submission" date="2019-07" db="EMBL/GenBank/DDBJ databases">
        <title>Toxilogical consequences of a new and cryptic species of cyanobacteria (Komarekiella delphini-convector) recovered from the epidermis of a bottlenose dolphin and 1500 ft. in the air.</title>
        <authorList>
            <person name="Brown A.O."/>
            <person name="Dvorak P."/>
            <person name="Villanueva C.D."/>
            <person name="Foss A.J."/>
            <person name="Garvey A.D."/>
            <person name="Gibson Q.A."/>
            <person name="Johansen J.R."/>
            <person name="Casamatta D.A."/>
        </authorList>
    </citation>
    <scope>NUCLEOTIDE SEQUENCE</scope>
    <source>
        <strain evidence="2">SJRDD-AB1</strain>
    </source>
</reference>
<sequence>MTKAKNQTSTHAIIIGGSIAGLLSARVLAEFFSKVTIIDSDELYDEPIPRKGVAQSVQPHVLLVKGYKIIEELFPGIGEELQLNGALPIDWAQEFFRLVPDVGWGAIAESPSEFISYTCSRPLLEWAIRKRVAQLVNVHWLERHRVTGLVCNGEKKIAGALLRLVTGEAKERLEEASFIVDASGRRSLAPKWLEKLGFSSPPETVINPFLGYATRHYKQPKGFKENWKVMLIPQVPPDNKRLGYLAKVENGEWIATLGGYGRDFPPTDEHGFLEFARSLPNSKFYELIKDAKPISPIYAYRATANRLRHYEKIQLPIGFIALGDAVCTLCPVYGQGLTVSALSAIVLHNCLRNSKNWSKDGYFSSSKFQKQLAASNLPHWDVATAQDSAFASTSPSIQKHGLKGILHKFTQWYSQKFLLGTVLFPELNILFIGITNLVISPLRLFSPKVMFYIAKTKFRKS</sequence>
<evidence type="ECO:0000256" key="1">
    <source>
        <dbReference type="SAM" id="Phobius"/>
    </source>
</evidence>
<dbReference type="Proteomes" id="UP001165986">
    <property type="component" value="Unassembled WGS sequence"/>
</dbReference>
<keyword evidence="2" id="KW-0503">Monooxygenase</keyword>
<dbReference type="PANTHER" id="PTHR43422:SF3">
    <property type="entry name" value="THIAMINE THIAZOLE SYNTHASE"/>
    <property type="match status" value="1"/>
</dbReference>
<keyword evidence="3" id="KW-1185">Reference proteome</keyword>
<name>A0AA40T3D8_9NOST</name>
<feature type="transmembrane region" description="Helical" evidence="1">
    <location>
        <begin position="417"/>
        <end position="439"/>
    </location>
</feature>
<keyword evidence="1" id="KW-1133">Transmembrane helix</keyword>
<keyword evidence="2" id="KW-0560">Oxidoreductase</keyword>
<accession>A0AA40T3D8</accession>
<organism evidence="2 3">
    <name type="scientific">Komarekiella delphini-convector SJRDD-AB1</name>
    <dbReference type="NCBI Taxonomy" id="2593771"/>
    <lineage>
        <taxon>Bacteria</taxon>
        <taxon>Bacillati</taxon>
        <taxon>Cyanobacteriota</taxon>
        <taxon>Cyanophyceae</taxon>
        <taxon>Nostocales</taxon>
        <taxon>Nostocaceae</taxon>
        <taxon>Komarekiella</taxon>
        <taxon>Komarekiella delphini-convector</taxon>
    </lineage>
</organism>
<keyword evidence="1" id="KW-0812">Transmembrane</keyword>
<dbReference type="InterPro" id="IPR036188">
    <property type="entry name" value="FAD/NAD-bd_sf"/>
</dbReference>
<evidence type="ECO:0000313" key="3">
    <source>
        <dbReference type="Proteomes" id="UP001165986"/>
    </source>
</evidence>
<comment type="caution">
    <text evidence="2">The sequence shown here is derived from an EMBL/GenBank/DDBJ whole genome shotgun (WGS) entry which is preliminary data.</text>
</comment>
<dbReference type="AlphaFoldDB" id="A0AA40T3D8"/>
<gene>
    <name evidence="2" type="ORF">FNW02_31335</name>
</gene>